<dbReference type="GO" id="GO:0006281">
    <property type="term" value="P:DNA repair"/>
    <property type="evidence" value="ECO:0007669"/>
    <property type="project" value="TreeGrafter"/>
</dbReference>
<proteinExistence type="predicted"/>
<dbReference type="GO" id="GO:0005829">
    <property type="term" value="C:cytosol"/>
    <property type="evidence" value="ECO:0007669"/>
    <property type="project" value="TreeGrafter"/>
</dbReference>
<dbReference type="SFLD" id="SFLDG01129">
    <property type="entry name" value="C1.5:_HAD__Beta-PGM__Phosphata"/>
    <property type="match status" value="1"/>
</dbReference>
<dbReference type="PANTHER" id="PTHR43434">
    <property type="entry name" value="PHOSPHOGLYCOLATE PHOSPHATASE"/>
    <property type="match status" value="1"/>
</dbReference>
<comment type="caution">
    <text evidence="2">The sequence shown here is derived from an EMBL/GenBank/DDBJ whole genome shotgun (WGS) entry which is preliminary data.</text>
</comment>
<evidence type="ECO:0000313" key="3">
    <source>
        <dbReference type="Proteomes" id="UP000552644"/>
    </source>
</evidence>
<sequence>MIDPIELVIFDCDGVLIDSERMAVRLHVAVGAELGWPLTEAEVIEGFIGRSIVSNGERIAARLGPGRAALWLERFDHLHRVAVDAELTPVDGILDVLDALTLPSCVASGGSHDTMRRTLGRTGIHRYFEGRIFSASEVAHGKPAPDLFLHAARRMGVHPSACVVVEDSKYGVQAARAAGMRALGYTGGLTPARWLEGPNTTVFDDMRDLPGLLAGRRDPTGTFVQDRRSTVRADSPHE</sequence>
<dbReference type="InterPro" id="IPR050155">
    <property type="entry name" value="HAD-like_hydrolase_sf"/>
</dbReference>
<gene>
    <name evidence="2" type="ORF">FHS44_002040</name>
</gene>
<name>A0A7W7VM72_9ACTN</name>
<dbReference type="InterPro" id="IPR036412">
    <property type="entry name" value="HAD-like_sf"/>
</dbReference>
<dbReference type="InterPro" id="IPR023214">
    <property type="entry name" value="HAD_sf"/>
</dbReference>
<dbReference type="Proteomes" id="UP000552644">
    <property type="component" value="Unassembled WGS sequence"/>
</dbReference>
<dbReference type="Pfam" id="PF00702">
    <property type="entry name" value="Hydrolase"/>
    <property type="match status" value="1"/>
</dbReference>
<keyword evidence="2" id="KW-0378">Hydrolase</keyword>
<dbReference type="PANTHER" id="PTHR43434:SF1">
    <property type="entry name" value="PHOSPHOGLYCOLATE PHOSPHATASE"/>
    <property type="match status" value="1"/>
</dbReference>
<dbReference type="NCBIfam" id="TIGR01509">
    <property type="entry name" value="HAD-SF-IA-v3"/>
    <property type="match status" value="1"/>
</dbReference>
<dbReference type="SFLD" id="SFLDS00003">
    <property type="entry name" value="Haloacid_Dehalogenase"/>
    <property type="match status" value="1"/>
</dbReference>
<dbReference type="RefSeq" id="WP_184713686.1">
    <property type="nucleotide sequence ID" value="NZ_JACHJP010000002.1"/>
</dbReference>
<dbReference type="AlphaFoldDB" id="A0A7W7VM72"/>
<dbReference type="Gene3D" id="1.10.150.240">
    <property type="entry name" value="Putative phosphatase, domain 2"/>
    <property type="match status" value="1"/>
</dbReference>
<dbReference type="CDD" id="cd07526">
    <property type="entry name" value="HAD_BPGM_like"/>
    <property type="match status" value="1"/>
</dbReference>
<dbReference type="GO" id="GO:0008967">
    <property type="term" value="F:phosphoglycolate phosphatase activity"/>
    <property type="evidence" value="ECO:0007669"/>
    <property type="project" value="TreeGrafter"/>
</dbReference>
<keyword evidence="3" id="KW-1185">Reference proteome</keyword>
<organism evidence="2 3">
    <name type="scientific">Streptosporangium saharense</name>
    <dbReference type="NCBI Taxonomy" id="1706840"/>
    <lineage>
        <taxon>Bacteria</taxon>
        <taxon>Bacillati</taxon>
        <taxon>Actinomycetota</taxon>
        <taxon>Actinomycetes</taxon>
        <taxon>Streptosporangiales</taxon>
        <taxon>Streptosporangiaceae</taxon>
        <taxon>Streptosporangium</taxon>
    </lineage>
</organism>
<dbReference type="Gene3D" id="3.40.50.1000">
    <property type="entry name" value="HAD superfamily/HAD-like"/>
    <property type="match status" value="1"/>
</dbReference>
<feature type="region of interest" description="Disordered" evidence="1">
    <location>
        <begin position="216"/>
        <end position="238"/>
    </location>
</feature>
<reference evidence="2 3" key="1">
    <citation type="submission" date="2020-08" db="EMBL/GenBank/DDBJ databases">
        <title>Genomic Encyclopedia of Type Strains, Phase III (KMG-III): the genomes of soil and plant-associated and newly described type strains.</title>
        <authorList>
            <person name="Whitman W."/>
        </authorList>
    </citation>
    <scope>NUCLEOTIDE SEQUENCE [LARGE SCALE GENOMIC DNA]</scope>
    <source>
        <strain evidence="2 3">CECT 8840</strain>
    </source>
</reference>
<evidence type="ECO:0000313" key="2">
    <source>
        <dbReference type="EMBL" id="MBB4914955.1"/>
    </source>
</evidence>
<dbReference type="InterPro" id="IPR006439">
    <property type="entry name" value="HAD-SF_hydro_IA"/>
</dbReference>
<protein>
    <submittedName>
        <fullName evidence="2">HAD superfamily hydrolase (TIGR01509 family)</fullName>
    </submittedName>
</protein>
<dbReference type="SUPFAM" id="SSF56784">
    <property type="entry name" value="HAD-like"/>
    <property type="match status" value="1"/>
</dbReference>
<accession>A0A7W7VM72</accession>
<dbReference type="SFLD" id="SFLDG01135">
    <property type="entry name" value="C1.5.6:_HAD__Beta-PGM__Phospha"/>
    <property type="match status" value="1"/>
</dbReference>
<dbReference type="InterPro" id="IPR023198">
    <property type="entry name" value="PGP-like_dom2"/>
</dbReference>
<evidence type="ECO:0000256" key="1">
    <source>
        <dbReference type="SAM" id="MobiDB-lite"/>
    </source>
</evidence>
<dbReference type="EMBL" id="JACHJP010000002">
    <property type="protein sequence ID" value="MBB4914955.1"/>
    <property type="molecule type" value="Genomic_DNA"/>
</dbReference>